<dbReference type="Proteomes" id="UP000192501">
    <property type="component" value="Unassembled WGS sequence"/>
</dbReference>
<dbReference type="VEuPathDB" id="MicrosporidiaDB:A0H76_2909"/>
<sequence>MDFNVMLYICKESFDNIRKDWDYTEINYCDNIKSKYFVDSVQRNVRFNIYVQSNESIKADQNNSLNSKEVKKEEEEFFKLEENEIFLDFDEKILIKEISTNSDEAVIIYKNENFFTPKKMNEKVENEIVNDEMIDDEIVDNEIVDDEIVDNEMIDDEILDNEIVDNEIVNVEIVIENPYNNVEIFNNEKQLFIDKILNRFHIRRDFNEKEICYNETDEANLTLKIIQEFEHDGKKVQIVEEKDNNCLICLYVLISKGSGLPIDLSTLSPLVLYEFETNHGFVTLFSNMIIPVEHEAFEAFYIAEKLTGGENVVFLIAKDDISTNEFQKLFGDSLTKEKKSLNNKKVIVKPGVFNSIRSIEIVDEDPIVCYCF</sequence>
<reference evidence="1 2" key="1">
    <citation type="journal article" date="2017" name="Environ. Microbiol.">
        <title>Decay of the glycolytic pathway and adaptation to intranuclear parasitism within Enterocytozoonidae microsporidia.</title>
        <authorList>
            <person name="Wiredu Boakye D."/>
            <person name="Jaroenlak P."/>
            <person name="Prachumwat A."/>
            <person name="Williams T.A."/>
            <person name="Bateman K.S."/>
            <person name="Itsathitphaisarn O."/>
            <person name="Sritunyalucksana K."/>
            <person name="Paszkiewicz K.H."/>
            <person name="Moore K.A."/>
            <person name="Stentiford G.D."/>
            <person name="Williams B.A."/>
        </authorList>
    </citation>
    <scope>NUCLEOTIDE SEQUENCE [LARGE SCALE GENOMIC DNA]</scope>
    <source>
        <strain evidence="2">canceri</strain>
    </source>
</reference>
<evidence type="ECO:0000313" key="2">
    <source>
        <dbReference type="Proteomes" id="UP000192501"/>
    </source>
</evidence>
<gene>
    <name evidence="1" type="ORF">A0H76_2909</name>
</gene>
<comment type="caution">
    <text evidence="1">The sequence shown here is derived from an EMBL/GenBank/DDBJ whole genome shotgun (WGS) entry which is preliminary data.</text>
</comment>
<dbReference type="EMBL" id="LTAI01002159">
    <property type="protein sequence ID" value="ORD92941.1"/>
    <property type="molecule type" value="Genomic_DNA"/>
</dbReference>
<dbReference type="AlphaFoldDB" id="A0A1X0Q5J1"/>
<organism evidence="1 2">
    <name type="scientific">Hepatospora eriocheir</name>
    <dbReference type="NCBI Taxonomy" id="1081669"/>
    <lineage>
        <taxon>Eukaryota</taxon>
        <taxon>Fungi</taxon>
        <taxon>Fungi incertae sedis</taxon>
        <taxon>Microsporidia</taxon>
        <taxon>Hepatosporidae</taxon>
        <taxon>Hepatospora</taxon>
    </lineage>
</organism>
<proteinExistence type="predicted"/>
<protein>
    <submittedName>
        <fullName evidence="1">Uncharacterized protein</fullName>
    </submittedName>
</protein>
<dbReference type="VEuPathDB" id="MicrosporidiaDB:HERIO_1392"/>
<accession>A0A1X0Q5J1</accession>
<name>A0A1X0Q5J1_9MICR</name>
<evidence type="ECO:0000313" key="1">
    <source>
        <dbReference type="EMBL" id="ORD92941.1"/>
    </source>
</evidence>